<evidence type="ECO:0000256" key="1">
    <source>
        <dbReference type="SAM" id="MobiDB-lite"/>
    </source>
</evidence>
<protein>
    <recommendedName>
        <fullName evidence="2">DUF5641 domain-containing protein</fullName>
    </recommendedName>
</protein>
<dbReference type="InterPro" id="IPR040676">
    <property type="entry name" value="DUF5641"/>
</dbReference>
<dbReference type="Proteomes" id="UP000708208">
    <property type="component" value="Unassembled WGS sequence"/>
</dbReference>
<feature type="compositionally biased region" description="Polar residues" evidence="1">
    <location>
        <begin position="17"/>
        <end position="29"/>
    </location>
</feature>
<dbReference type="PANTHER" id="PTHR47331">
    <property type="entry name" value="PHD-TYPE DOMAIN-CONTAINING PROTEIN"/>
    <property type="match status" value="1"/>
</dbReference>
<feature type="region of interest" description="Disordered" evidence="1">
    <location>
        <begin position="17"/>
        <end position="52"/>
    </location>
</feature>
<keyword evidence="4" id="KW-1185">Reference proteome</keyword>
<accession>A0A8J2J179</accession>
<dbReference type="EMBL" id="CAJVCH010013744">
    <property type="protein sequence ID" value="CAG7676246.1"/>
    <property type="molecule type" value="Genomic_DNA"/>
</dbReference>
<dbReference type="PANTHER" id="PTHR47331:SF5">
    <property type="entry name" value="RIBONUCLEASE H"/>
    <property type="match status" value="1"/>
</dbReference>
<feature type="domain" description="DUF5641" evidence="2">
    <location>
        <begin position="946"/>
        <end position="1037"/>
    </location>
</feature>
<sequence length="1043" mass="118324">MATFLINRSFAFESGSTGPIQNQVSSQLKNEPPKSVSKGKTMERKVSAAASNGTSSESVVDVVGGNSTEKARVFIDQGSEMTLVSKEFCKRAKLVLCKNDVPISLIGITNNSIDVTQSVKCVIKSRFTDFSLAISADVINKIPYKVNRSNVSKAVEGLKYDFGETCELPYDTADILLGSEYAEFIFLDKRHFIEGLVLRESQFGYLITGSSTKCSFFGQKSSSFCGLSNLELSNQFRKFVEVEEIPDGKKEKIVEHELIDHHFESTYSIDRETNRFVVRLPLKDSVGILNGSFGKVCSMLVKSEKRRSVVVQKAYEDIFNEYLSLGHMTKISSIPDQRAYYMPHHVVSKGEDSHRIVFNASFMDNSGTSLNSHFLAGPKVQPDLVVNLIRFRWNLIGFICDIFRMYRDILIHPEDRIYQRIVFRFNFNDEIDTYELNTLANGIGPASYIAPKCLEKIATFIKDSDEIVSNILLRDLYMDNLATGSDTVADAVAINHRIYKVLLKYGFPLRKYQSNSPDFLAQISSELIDTVKVRNGKKFVMLLGLLWYLDADEIGVNIREEVLPSIVTKRVMLSVISKTFDIMGILMPITVRAKILLQELWKEGRDWDEEISIELREEFEAYCRDLVEVQSYTVPRCYFSSSSLTSTQLIGYCDASMRAACAVVYLRSIDIDGNVRVTFICSKSRLAPMKSTDIHRMELIATVLLAKLIASIRLELGVEKVYCFTDSQVALSWINIDPIKLKLFVSTRVKLVNSLVNKEHWFHIDGKLNPADLGTRGVSASKFMSLECWKNGPEILLSEDEFGRYVSDGFQVVGRVPELEVERTVSLLTYKNHHVLALLVRRSSLSICVAGLAYAIRFIRILKDKVKNRIVGTNSVVIEKRTIKELVALVPLVRMEEREDAFNNIIRASQHESFPNECDKLSKGMEIGMFEPPVDENADNLKIKSRYFLWRRIVDSFWSSWRHDYLNQLRIRSKWKTEERSLKVGDVVLIVSKDESVFEWPMGIVEQVYPDDHGLVRNVLVKSKGGGLKKSSVQNLVLLLENE</sequence>
<evidence type="ECO:0000259" key="2">
    <source>
        <dbReference type="Pfam" id="PF18701"/>
    </source>
</evidence>
<reference evidence="3" key="1">
    <citation type="submission" date="2021-06" db="EMBL/GenBank/DDBJ databases">
        <authorList>
            <person name="Hodson N. C."/>
            <person name="Mongue J. A."/>
            <person name="Jaron S. K."/>
        </authorList>
    </citation>
    <scope>NUCLEOTIDE SEQUENCE</scope>
</reference>
<proteinExistence type="predicted"/>
<dbReference type="AlphaFoldDB" id="A0A8J2J179"/>
<dbReference type="Pfam" id="PF18701">
    <property type="entry name" value="DUF5641"/>
    <property type="match status" value="1"/>
</dbReference>
<organism evidence="3 4">
    <name type="scientific">Allacma fusca</name>
    <dbReference type="NCBI Taxonomy" id="39272"/>
    <lineage>
        <taxon>Eukaryota</taxon>
        <taxon>Metazoa</taxon>
        <taxon>Ecdysozoa</taxon>
        <taxon>Arthropoda</taxon>
        <taxon>Hexapoda</taxon>
        <taxon>Collembola</taxon>
        <taxon>Symphypleona</taxon>
        <taxon>Sminthuridae</taxon>
        <taxon>Allacma</taxon>
    </lineage>
</organism>
<comment type="caution">
    <text evidence="3">The sequence shown here is derived from an EMBL/GenBank/DDBJ whole genome shotgun (WGS) entry which is preliminary data.</text>
</comment>
<name>A0A8J2J179_9HEXA</name>
<dbReference type="InterPro" id="IPR008042">
    <property type="entry name" value="Retrotrans_Pao"/>
</dbReference>
<gene>
    <name evidence="3" type="ORF">AFUS01_LOCUS2409</name>
</gene>
<evidence type="ECO:0000313" key="3">
    <source>
        <dbReference type="EMBL" id="CAG7676246.1"/>
    </source>
</evidence>
<dbReference type="Pfam" id="PF05380">
    <property type="entry name" value="Peptidase_A17"/>
    <property type="match status" value="1"/>
</dbReference>
<evidence type="ECO:0000313" key="4">
    <source>
        <dbReference type="Proteomes" id="UP000708208"/>
    </source>
</evidence>